<feature type="transmembrane region" description="Helical" evidence="2">
    <location>
        <begin position="76"/>
        <end position="98"/>
    </location>
</feature>
<feature type="transmembrane region" description="Helical" evidence="2">
    <location>
        <begin position="110"/>
        <end position="136"/>
    </location>
</feature>
<feature type="transmembrane region" description="Helical" evidence="2">
    <location>
        <begin position="229"/>
        <end position="249"/>
    </location>
</feature>
<gene>
    <name evidence="3" type="ORF">B7R77_13560</name>
</gene>
<comment type="caution">
    <text evidence="3">The sequence shown here is derived from an EMBL/GenBank/DDBJ whole genome shotgun (WGS) entry which is preliminary data.</text>
</comment>
<evidence type="ECO:0000256" key="1">
    <source>
        <dbReference type="SAM" id="MobiDB-lite"/>
    </source>
</evidence>
<sequence length="302" mass="33699">MSGGHGVTGDTAQERPESHPNSPPGNGRRYTAVRIAIGLAALQSAFAIFNFVCWLLRGEHPWAELARAYPVSRMVLWGAALLWSAVSLASVIACWQGRRWGRLGYLYGAAAWIAVAFLLAPWQIALSGAVMSLLIWSVFRTDSARHYLADEAVSRRDRSRRARLSRGVWLFSTACYYAIFFVQVTNEGWFADVLVDEWRRLAMWIMPLLPLVAVGCTRKGERLWRFGMFLVVSGLAGLFALIGYVPYMPQLVSFLGDGYQGYEVPWGTSIVWVVLLLLIGSFGLAIARLLNRRRASARPEPT</sequence>
<keyword evidence="2" id="KW-0472">Membrane</keyword>
<protein>
    <recommendedName>
        <fullName evidence="5">Transmembrane protein</fullName>
    </recommendedName>
</protein>
<evidence type="ECO:0000313" key="3">
    <source>
        <dbReference type="EMBL" id="OYQ14176.1"/>
    </source>
</evidence>
<dbReference type="EMBL" id="NCTK01000001">
    <property type="protein sequence ID" value="OYQ14176.1"/>
    <property type="molecule type" value="Genomic_DNA"/>
</dbReference>
<feature type="transmembrane region" description="Helical" evidence="2">
    <location>
        <begin position="32"/>
        <end position="56"/>
    </location>
</feature>
<reference evidence="3 4" key="1">
    <citation type="submission" date="2017-04" db="EMBL/GenBank/DDBJ databases">
        <title>Genome Announcement: Closed genomes of Ralstonia solanacearum strains K60, UW551, and UW700.</title>
        <authorList>
            <person name="Hayes M."/>
            <person name="Macintyre A.M."/>
            <person name="Allen C."/>
        </authorList>
    </citation>
    <scope>NUCLEOTIDE SEQUENCE [LARGE SCALE GENOMIC DNA]</scope>
    <source>
        <strain evidence="3 4">UW25</strain>
    </source>
</reference>
<organism evidence="3 4">
    <name type="scientific">Ralstonia solanacearum K60</name>
    <dbReference type="NCBI Taxonomy" id="1091042"/>
    <lineage>
        <taxon>Bacteria</taxon>
        <taxon>Pseudomonadati</taxon>
        <taxon>Pseudomonadota</taxon>
        <taxon>Betaproteobacteria</taxon>
        <taxon>Burkholderiales</taxon>
        <taxon>Burkholderiaceae</taxon>
        <taxon>Ralstonia</taxon>
        <taxon>Ralstonia solanacearum species complex</taxon>
    </lineage>
</organism>
<dbReference type="AlphaFoldDB" id="A0AAP7ZPV0"/>
<evidence type="ECO:0008006" key="5">
    <source>
        <dbReference type="Google" id="ProtNLM"/>
    </source>
</evidence>
<feature type="transmembrane region" description="Helical" evidence="2">
    <location>
        <begin position="164"/>
        <end position="181"/>
    </location>
</feature>
<feature type="transmembrane region" description="Helical" evidence="2">
    <location>
        <begin position="201"/>
        <end position="217"/>
    </location>
</feature>
<evidence type="ECO:0000313" key="4">
    <source>
        <dbReference type="Proteomes" id="UP000216164"/>
    </source>
</evidence>
<proteinExistence type="predicted"/>
<feature type="region of interest" description="Disordered" evidence="1">
    <location>
        <begin position="1"/>
        <end position="27"/>
    </location>
</feature>
<keyword evidence="2" id="KW-0812">Transmembrane</keyword>
<dbReference type="Proteomes" id="UP000216164">
    <property type="component" value="Unassembled WGS sequence"/>
</dbReference>
<evidence type="ECO:0000256" key="2">
    <source>
        <dbReference type="SAM" id="Phobius"/>
    </source>
</evidence>
<feature type="transmembrane region" description="Helical" evidence="2">
    <location>
        <begin position="269"/>
        <end position="290"/>
    </location>
</feature>
<accession>A0AAP7ZPV0</accession>
<keyword evidence="2" id="KW-1133">Transmembrane helix</keyword>
<name>A0AAP7ZPV0_RALSL</name>